<dbReference type="InterPro" id="IPR001278">
    <property type="entry name" value="Arg-tRNA-ligase"/>
</dbReference>
<dbReference type="Gene3D" id="3.40.50.620">
    <property type="entry name" value="HUPs"/>
    <property type="match status" value="2"/>
</dbReference>
<keyword evidence="7 9" id="KW-0030">Aminoacyl-tRNA synthetase</keyword>
<dbReference type="EMBL" id="CAJVQB010000002">
    <property type="protein sequence ID" value="CAG8455870.1"/>
    <property type="molecule type" value="Genomic_DNA"/>
</dbReference>
<evidence type="ECO:0000313" key="13">
    <source>
        <dbReference type="Proteomes" id="UP000789901"/>
    </source>
</evidence>
<dbReference type="InterPro" id="IPR035684">
    <property type="entry name" value="ArgRS_core"/>
</dbReference>
<evidence type="ECO:0000256" key="3">
    <source>
        <dbReference type="ARBA" id="ARBA00022598"/>
    </source>
</evidence>
<dbReference type="InterPro" id="IPR008909">
    <property type="entry name" value="DALR_anticod-bd"/>
</dbReference>
<dbReference type="Gene3D" id="1.10.730.10">
    <property type="entry name" value="Isoleucyl-tRNA Synthetase, Domain 1"/>
    <property type="match status" value="1"/>
</dbReference>
<dbReference type="SMART" id="SM00836">
    <property type="entry name" value="DALR_1"/>
    <property type="match status" value="1"/>
</dbReference>
<dbReference type="PANTHER" id="PTHR11956:SF5">
    <property type="entry name" value="ARGININE--TRNA LIGASE, CYTOPLASMIC"/>
    <property type="match status" value="1"/>
</dbReference>
<keyword evidence="4 9" id="KW-0547">Nucleotide-binding</keyword>
<dbReference type="PRINTS" id="PR01038">
    <property type="entry name" value="TRNASYNTHARG"/>
</dbReference>
<evidence type="ECO:0000256" key="1">
    <source>
        <dbReference type="ARBA" id="ARBA00005594"/>
    </source>
</evidence>
<keyword evidence="10" id="KW-0175">Coiled coil</keyword>
<protein>
    <recommendedName>
        <fullName evidence="2">arginine--tRNA ligase</fullName>
        <ecNumber evidence="2">6.1.1.19</ecNumber>
    </recommendedName>
</protein>
<dbReference type="InterPro" id="IPR009080">
    <property type="entry name" value="tRNAsynth_Ia_anticodon-bd"/>
</dbReference>
<evidence type="ECO:0000259" key="11">
    <source>
        <dbReference type="SMART" id="SM00836"/>
    </source>
</evidence>
<comment type="catalytic activity">
    <reaction evidence="8">
        <text>tRNA(Arg) + L-arginine + ATP = L-arginyl-tRNA(Arg) + AMP + diphosphate</text>
        <dbReference type="Rhea" id="RHEA:20301"/>
        <dbReference type="Rhea" id="RHEA-COMP:9658"/>
        <dbReference type="Rhea" id="RHEA-COMP:9673"/>
        <dbReference type="ChEBI" id="CHEBI:30616"/>
        <dbReference type="ChEBI" id="CHEBI:32682"/>
        <dbReference type="ChEBI" id="CHEBI:33019"/>
        <dbReference type="ChEBI" id="CHEBI:78442"/>
        <dbReference type="ChEBI" id="CHEBI:78513"/>
        <dbReference type="ChEBI" id="CHEBI:456215"/>
        <dbReference type="EC" id="6.1.1.19"/>
    </reaction>
</comment>
<dbReference type="Gene3D" id="3.30.1360.70">
    <property type="entry name" value="Arginyl tRNA synthetase N-terminal domain"/>
    <property type="match status" value="1"/>
</dbReference>
<comment type="caution">
    <text evidence="12">The sequence shown here is derived from an EMBL/GenBank/DDBJ whole genome shotgun (WGS) entry which is preliminary data.</text>
</comment>
<dbReference type="InterPro" id="IPR005148">
    <property type="entry name" value="Arg-tRNA-synth_N"/>
</dbReference>
<accession>A0ABM8VVE2</accession>
<dbReference type="SUPFAM" id="SSF47323">
    <property type="entry name" value="Anticodon-binding domain of a subclass of class I aminoacyl-tRNA synthetases"/>
    <property type="match status" value="1"/>
</dbReference>
<keyword evidence="3 9" id="KW-0436">Ligase</keyword>
<comment type="similarity">
    <text evidence="1 9">Belongs to the class-I aminoacyl-tRNA synthetase family.</text>
</comment>
<evidence type="ECO:0000256" key="10">
    <source>
        <dbReference type="SAM" id="Coils"/>
    </source>
</evidence>
<dbReference type="Pfam" id="PF05746">
    <property type="entry name" value="DALR_1"/>
    <property type="match status" value="1"/>
</dbReference>
<dbReference type="Pfam" id="PF03485">
    <property type="entry name" value="Arg_tRNA_synt_N"/>
    <property type="match status" value="1"/>
</dbReference>
<sequence length="625" mass="72577">MTNIQNLNNNQLEEEFALINPQQELTESEKNIIKQLPEVIFAINDYFTSLNSLYLKKAEELFADFSKNDLSIEANPNLNEDITQEINSNTQRLANSFKSSIEVGKKMEIEKKQNSELVQKNRQLEVENYHKEVRIRQLEQQLGGISADFALTLALSISHKIKNNPQAVAQEIIKITDCPNLEYTITEQGYINFSFPTNYYQHFFAETLAQKGQNLQGEKKDIRVDIEYVSANPTGYLHLAHFRHAAIGNTLANVYQFCGYQVVREYYVNDRGGQINSLVGSIFVLYHQLQGITVSYPGKTEYREVLELILTQIRHDLAQCGIKFDIWFSETSLYEKKQHLDLIRELQAKNLIYSQEGATFFRSSLGGDDKDRVIIKQDSDYTYFFSDILYHQDKLKRADTIINVMGADHHGYISRIKSACQLLGYKPETIQIILVQMVDLLTEGGQKERFSKRAGNTIDLEEALQYMDMNQLKFFLLEKEPNQPLSINNELLKENQEKTRLYYIQYAHARCHQIFQKAQERGIDKISSNIDLLKGQNERKIFNLLIRFSLVLENIVEENKPHHLIHYLYELTQVWQVYYQNSVILETENPELTSQKLLLVKNIQIILKLGLNLMGIEAPERMQKI</sequence>
<evidence type="ECO:0000256" key="7">
    <source>
        <dbReference type="ARBA" id="ARBA00023146"/>
    </source>
</evidence>
<dbReference type="CDD" id="cd00671">
    <property type="entry name" value="ArgRS_core"/>
    <property type="match status" value="1"/>
</dbReference>
<dbReference type="SUPFAM" id="SSF55190">
    <property type="entry name" value="Arginyl-tRNA synthetase (ArgRS), N-terminal 'additional' domain"/>
    <property type="match status" value="1"/>
</dbReference>
<gene>
    <name evidence="12" type="ORF">GMARGA_LOCUS47</name>
</gene>
<keyword evidence="13" id="KW-1185">Reference proteome</keyword>
<evidence type="ECO:0000256" key="8">
    <source>
        <dbReference type="ARBA" id="ARBA00049339"/>
    </source>
</evidence>
<dbReference type="InterPro" id="IPR014729">
    <property type="entry name" value="Rossmann-like_a/b/a_fold"/>
</dbReference>
<feature type="domain" description="DALR anticodon binding" evidence="11">
    <location>
        <begin position="504"/>
        <end position="622"/>
    </location>
</feature>
<proteinExistence type="inferred from homology"/>
<evidence type="ECO:0000256" key="6">
    <source>
        <dbReference type="ARBA" id="ARBA00022917"/>
    </source>
</evidence>
<organism evidence="12 13">
    <name type="scientific">Gigaspora margarita</name>
    <dbReference type="NCBI Taxonomy" id="4874"/>
    <lineage>
        <taxon>Eukaryota</taxon>
        <taxon>Fungi</taxon>
        <taxon>Fungi incertae sedis</taxon>
        <taxon>Mucoromycota</taxon>
        <taxon>Glomeromycotina</taxon>
        <taxon>Glomeromycetes</taxon>
        <taxon>Diversisporales</taxon>
        <taxon>Gigasporaceae</taxon>
        <taxon>Gigaspora</taxon>
    </lineage>
</organism>
<evidence type="ECO:0000256" key="4">
    <source>
        <dbReference type="ARBA" id="ARBA00022741"/>
    </source>
</evidence>
<name>A0ABM8VVE2_GIGMA</name>
<reference evidence="12 13" key="1">
    <citation type="submission" date="2021-06" db="EMBL/GenBank/DDBJ databases">
        <authorList>
            <person name="Kallberg Y."/>
            <person name="Tangrot J."/>
            <person name="Rosling A."/>
        </authorList>
    </citation>
    <scope>NUCLEOTIDE SEQUENCE [LARGE SCALE GENOMIC DNA]</scope>
    <source>
        <strain evidence="12 13">120-4 pot B 10/14</strain>
    </source>
</reference>
<evidence type="ECO:0000256" key="9">
    <source>
        <dbReference type="RuleBase" id="RU363038"/>
    </source>
</evidence>
<evidence type="ECO:0000256" key="5">
    <source>
        <dbReference type="ARBA" id="ARBA00022840"/>
    </source>
</evidence>
<keyword evidence="6 9" id="KW-0648">Protein biosynthesis</keyword>
<dbReference type="PANTHER" id="PTHR11956">
    <property type="entry name" value="ARGINYL-TRNA SYNTHETASE"/>
    <property type="match status" value="1"/>
</dbReference>
<keyword evidence="5 9" id="KW-0067">ATP-binding</keyword>
<evidence type="ECO:0000313" key="12">
    <source>
        <dbReference type="EMBL" id="CAG8455870.1"/>
    </source>
</evidence>
<dbReference type="Proteomes" id="UP000789901">
    <property type="component" value="Unassembled WGS sequence"/>
</dbReference>
<feature type="coiled-coil region" evidence="10">
    <location>
        <begin position="107"/>
        <end position="141"/>
    </location>
</feature>
<dbReference type="SUPFAM" id="SSF52374">
    <property type="entry name" value="Nucleotidylyl transferase"/>
    <property type="match status" value="1"/>
</dbReference>
<dbReference type="Pfam" id="PF00750">
    <property type="entry name" value="tRNA-synt_1d"/>
    <property type="match status" value="2"/>
</dbReference>
<dbReference type="InterPro" id="IPR036695">
    <property type="entry name" value="Arg-tRNA-synth_N_sf"/>
</dbReference>
<evidence type="ECO:0000256" key="2">
    <source>
        <dbReference type="ARBA" id="ARBA00012837"/>
    </source>
</evidence>
<dbReference type="EC" id="6.1.1.19" evidence="2"/>